<name>A0ABW1ZID8_9DEIO</name>
<accession>A0ABW1ZID8</accession>
<organism evidence="1 2">
    <name type="scientific">Deinococcus multiflagellatus</name>
    <dbReference type="NCBI Taxonomy" id="1656887"/>
    <lineage>
        <taxon>Bacteria</taxon>
        <taxon>Thermotogati</taxon>
        <taxon>Deinococcota</taxon>
        <taxon>Deinococci</taxon>
        <taxon>Deinococcales</taxon>
        <taxon>Deinococcaceae</taxon>
        <taxon>Deinococcus</taxon>
    </lineage>
</organism>
<evidence type="ECO:0000313" key="2">
    <source>
        <dbReference type="Proteomes" id="UP001596317"/>
    </source>
</evidence>
<dbReference type="RefSeq" id="WP_224607660.1">
    <property type="nucleotide sequence ID" value="NZ_JAIQXV010000007.1"/>
</dbReference>
<comment type="caution">
    <text evidence="1">The sequence shown here is derived from an EMBL/GenBank/DDBJ whole genome shotgun (WGS) entry which is preliminary data.</text>
</comment>
<keyword evidence="2" id="KW-1185">Reference proteome</keyword>
<protein>
    <submittedName>
        <fullName evidence="1">Uncharacterized protein</fullName>
    </submittedName>
</protein>
<sequence>MTNKNVSASDIERTTDGKLVIRNAAVAHGLRVEGEQVFVDDPELIANIEQALEEGNNTNNFLC</sequence>
<gene>
    <name evidence="1" type="ORF">ACFP90_07480</name>
</gene>
<dbReference type="EMBL" id="JBHSWB010000001">
    <property type="protein sequence ID" value="MFC6660215.1"/>
    <property type="molecule type" value="Genomic_DNA"/>
</dbReference>
<dbReference type="Proteomes" id="UP001596317">
    <property type="component" value="Unassembled WGS sequence"/>
</dbReference>
<proteinExistence type="predicted"/>
<reference evidence="2" key="1">
    <citation type="journal article" date="2019" name="Int. J. Syst. Evol. Microbiol.">
        <title>The Global Catalogue of Microorganisms (GCM) 10K type strain sequencing project: providing services to taxonomists for standard genome sequencing and annotation.</title>
        <authorList>
            <consortium name="The Broad Institute Genomics Platform"/>
            <consortium name="The Broad Institute Genome Sequencing Center for Infectious Disease"/>
            <person name="Wu L."/>
            <person name="Ma J."/>
        </authorList>
    </citation>
    <scope>NUCLEOTIDE SEQUENCE [LARGE SCALE GENOMIC DNA]</scope>
    <source>
        <strain evidence="2">CCUG 63830</strain>
    </source>
</reference>
<evidence type="ECO:0000313" key="1">
    <source>
        <dbReference type="EMBL" id="MFC6660215.1"/>
    </source>
</evidence>